<feature type="region of interest" description="Disordered" evidence="1">
    <location>
        <begin position="217"/>
        <end position="274"/>
    </location>
</feature>
<dbReference type="Proteomes" id="UP001150569">
    <property type="component" value="Unassembled WGS sequence"/>
</dbReference>
<feature type="compositionally biased region" description="Basic residues" evidence="1">
    <location>
        <begin position="264"/>
        <end position="274"/>
    </location>
</feature>
<reference evidence="2" key="1">
    <citation type="submission" date="2022-07" db="EMBL/GenBank/DDBJ databases">
        <title>Phylogenomic reconstructions and comparative analyses of Kickxellomycotina fungi.</title>
        <authorList>
            <person name="Reynolds N.K."/>
            <person name="Stajich J.E."/>
            <person name="Barry K."/>
            <person name="Grigoriev I.V."/>
            <person name="Crous P."/>
            <person name="Smith M.E."/>
        </authorList>
    </citation>
    <scope>NUCLEOTIDE SEQUENCE</scope>
    <source>
        <strain evidence="2">RSA 861</strain>
    </source>
</reference>
<sequence length="274" mass="28636">MAPKLFKKVKTQVKQACRSLRRVLAPHRTPRASTAAPDITHLVPDHAVLAPSPFPAVDLVDVTPALPSPTPTFSPPLLQPEALPTPAIPSQCYATFPMPSPTPTFPSAIALDAHTLTMFGVSLTPARVKEPALHIAPEPVTLPLANPMPATPSLTPTPSPTLTAHDLSKFSSSADSVASCASTLGGGAELNGYAPELEEEAPSLALAIPNPPTQAPMTPVTSGATHPAKLVRPAPRASRGTPTTPRYAITTTSSRTRAVATSARRYKHGRPIRA</sequence>
<comment type="caution">
    <text evidence="2">The sequence shown here is derived from an EMBL/GenBank/DDBJ whole genome shotgun (WGS) entry which is preliminary data.</text>
</comment>
<gene>
    <name evidence="2" type="ORF">IWQ60_000969</name>
</gene>
<protein>
    <submittedName>
        <fullName evidence="2">Uncharacterized protein</fullName>
    </submittedName>
</protein>
<evidence type="ECO:0000313" key="2">
    <source>
        <dbReference type="EMBL" id="KAJ1929645.1"/>
    </source>
</evidence>
<keyword evidence="3" id="KW-1185">Reference proteome</keyword>
<evidence type="ECO:0000313" key="3">
    <source>
        <dbReference type="Proteomes" id="UP001150569"/>
    </source>
</evidence>
<name>A0A9W8AF10_9FUNG</name>
<accession>A0A9W8AF10</accession>
<feature type="compositionally biased region" description="Low complexity" evidence="1">
    <location>
        <begin position="241"/>
        <end position="263"/>
    </location>
</feature>
<dbReference type="AlphaFoldDB" id="A0A9W8AF10"/>
<proteinExistence type="predicted"/>
<dbReference type="EMBL" id="JANBPT010000028">
    <property type="protein sequence ID" value="KAJ1929645.1"/>
    <property type="molecule type" value="Genomic_DNA"/>
</dbReference>
<evidence type="ECO:0000256" key="1">
    <source>
        <dbReference type="SAM" id="MobiDB-lite"/>
    </source>
</evidence>
<organism evidence="2 3">
    <name type="scientific">Tieghemiomyces parasiticus</name>
    <dbReference type="NCBI Taxonomy" id="78921"/>
    <lineage>
        <taxon>Eukaryota</taxon>
        <taxon>Fungi</taxon>
        <taxon>Fungi incertae sedis</taxon>
        <taxon>Zoopagomycota</taxon>
        <taxon>Kickxellomycotina</taxon>
        <taxon>Dimargaritomycetes</taxon>
        <taxon>Dimargaritales</taxon>
        <taxon>Dimargaritaceae</taxon>
        <taxon>Tieghemiomyces</taxon>
    </lineage>
</organism>